<name>A0ABR2MDF0_9ASPA</name>
<keyword evidence="6" id="KW-0378">Hydrolase</keyword>
<evidence type="ECO:0000256" key="4">
    <source>
        <dbReference type="ARBA" id="ARBA00023180"/>
    </source>
</evidence>
<evidence type="ECO:0000313" key="6">
    <source>
        <dbReference type="EMBL" id="KAK8961716.1"/>
    </source>
</evidence>
<evidence type="ECO:0000256" key="3">
    <source>
        <dbReference type="ARBA" id="ARBA00023157"/>
    </source>
</evidence>
<protein>
    <submittedName>
        <fullName evidence="6">Serine carboxypeptidase II-3</fullName>
    </submittedName>
</protein>
<keyword evidence="6" id="KW-0645">Protease</keyword>
<accession>A0ABR2MDF0</accession>
<dbReference type="PANTHER" id="PTHR11802:SF132">
    <property type="entry name" value="SERINE CARBOXYPEPTIDASE-LIKE 36-RELATED"/>
    <property type="match status" value="1"/>
</dbReference>
<keyword evidence="7" id="KW-1185">Reference proteome</keyword>
<dbReference type="GO" id="GO:0004180">
    <property type="term" value="F:carboxypeptidase activity"/>
    <property type="evidence" value="ECO:0007669"/>
    <property type="project" value="UniProtKB-KW"/>
</dbReference>
<feature type="signal peptide" evidence="5">
    <location>
        <begin position="1"/>
        <end position="22"/>
    </location>
</feature>
<dbReference type="Pfam" id="PF00450">
    <property type="entry name" value="Peptidase_S10"/>
    <property type="match status" value="1"/>
</dbReference>
<sequence length="478" mass="52158">MRNSMIALTLLFSSLLFSLGHAKPPHEALQLLNFINSPKPLSAVRNARWALSQSSSAPVYVGVHDGLMEADKIDSLPGQPQGVNFEQYAGYVTVNPIKGRALFYYFVEAPEDPGSKPLVLWLNGGPGCSSLGAGAMQELGPFRVNSDGKTLRANEAAWNNVANVIFLESPAGVGFSYSNTSSDYEVTGDRSTADDSYTFLVNWLERFPQYKTSDFFITGESYSGHYIPELASLILKNNAANKNTIIQLKGIGMGNAYVDGNTNEKATIDYFWTHALIAGETRKNIQSSCNFSASFRTADCEEAIYAARNEVGNIDLYDIYASLCRRGSNVKSTVQPDPCAGEYVTSYMNLAELQKAFHVNGHLPQSWSLCSNIGWHDSPSTMLPVIQGLLGSGLRVWFYSGDQDSVVSVTSTRDSIEQLGIPIESQWKAWSSDDEVGGYVIGYKGLTLATVRGAGHLVPSYQPRRALTLFSAFLKGGF</sequence>
<keyword evidence="3" id="KW-1015">Disulfide bond</keyword>
<keyword evidence="4" id="KW-0325">Glycoprotein</keyword>
<dbReference type="InterPro" id="IPR001563">
    <property type="entry name" value="Peptidase_S10"/>
</dbReference>
<dbReference type="InterPro" id="IPR033124">
    <property type="entry name" value="Ser_caboxypep_his_AS"/>
</dbReference>
<evidence type="ECO:0000256" key="5">
    <source>
        <dbReference type="SAM" id="SignalP"/>
    </source>
</evidence>
<dbReference type="PANTHER" id="PTHR11802">
    <property type="entry name" value="SERINE PROTEASE FAMILY S10 SERINE CARBOXYPEPTIDASE"/>
    <property type="match status" value="1"/>
</dbReference>
<dbReference type="EMBL" id="JBBWWR010000009">
    <property type="protein sequence ID" value="KAK8961716.1"/>
    <property type="molecule type" value="Genomic_DNA"/>
</dbReference>
<gene>
    <name evidence="6" type="primary">CXP:2-3</name>
    <name evidence="6" type="ORF">KSP40_PGU021000</name>
</gene>
<dbReference type="PROSITE" id="PS00560">
    <property type="entry name" value="CARBOXYPEPT_SER_HIS"/>
    <property type="match status" value="1"/>
</dbReference>
<evidence type="ECO:0000256" key="2">
    <source>
        <dbReference type="ARBA" id="ARBA00022729"/>
    </source>
</evidence>
<organism evidence="6 7">
    <name type="scientific">Platanthera guangdongensis</name>
    <dbReference type="NCBI Taxonomy" id="2320717"/>
    <lineage>
        <taxon>Eukaryota</taxon>
        <taxon>Viridiplantae</taxon>
        <taxon>Streptophyta</taxon>
        <taxon>Embryophyta</taxon>
        <taxon>Tracheophyta</taxon>
        <taxon>Spermatophyta</taxon>
        <taxon>Magnoliopsida</taxon>
        <taxon>Liliopsida</taxon>
        <taxon>Asparagales</taxon>
        <taxon>Orchidaceae</taxon>
        <taxon>Orchidoideae</taxon>
        <taxon>Orchideae</taxon>
        <taxon>Orchidinae</taxon>
        <taxon>Platanthera</taxon>
    </lineage>
</organism>
<dbReference type="SUPFAM" id="SSF53474">
    <property type="entry name" value="alpha/beta-Hydrolases"/>
    <property type="match status" value="1"/>
</dbReference>
<dbReference type="Gene3D" id="3.40.50.11320">
    <property type="match status" value="1"/>
</dbReference>
<proteinExistence type="inferred from homology"/>
<dbReference type="Gene3D" id="3.40.50.1820">
    <property type="entry name" value="alpha/beta hydrolase"/>
    <property type="match status" value="1"/>
</dbReference>
<comment type="caution">
    <text evidence="6">The sequence shown here is derived from an EMBL/GenBank/DDBJ whole genome shotgun (WGS) entry which is preliminary data.</text>
</comment>
<keyword evidence="2 5" id="KW-0732">Signal</keyword>
<dbReference type="PRINTS" id="PR00724">
    <property type="entry name" value="CRBOXYPTASEC"/>
</dbReference>
<evidence type="ECO:0000256" key="1">
    <source>
        <dbReference type="ARBA" id="ARBA00009431"/>
    </source>
</evidence>
<reference evidence="6 7" key="1">
    <citation type="journal article" date="2022" name="Nat. Plants">
        <title>Genomes of leafy and leafless Platanthera orchids illuminate the evolution of mycoheterotrophy.</title>
        <authorList>
            <person name="Li M.H."/>
            <person name="Liu K.W."/>
            <person name="Li Z."/>
            <person name="Lu H.C."/>
            <person name="Ye Q.L."/>
            <person name="Zhang D."/>
            <person name="Wang J.Y."/>
            <person name="Li Y.F."/>
            <person name="Zhong Z.M."/>
            <person name="Liu X."/>
            <person name="Yu X."/>
            <person name="Liu D.K."/>
            <person name="Tu X.D."/>
            <person name="Liu B."/>
            <person name="Hao Y."/>
            <person name="Liao X.Y."/>
            <person name="Jiang Y.T."/>
            <person name="Sun W.H."/>
            <person name="Chen J."/>
            <person name="Chen Y.Q."/>
            <person name="Ai Y."/>
            <person name="Zhai J.W."/>
            <person name="Wu S.S."/>
            <person name="Zhou Z."/>
            <person name="Hsiao Y.Y."/>
            <person name="Wu W.L."/>
            <person name="Chen Y.Y."/>
            <person name="Lin Y.F."/>
            <person name="Hsu J.L."/>
            <person name="Li C.Y."/>
            <person name="Wang Z.W."/>
            <person name="Zhao X."/>
            <person name="Zhong W.Y."/>
            <person name="Ma X.K."/>
            <person name="Ma L."/>
            <person name="Huang J."/>
            <person name="Chen G.Z."/>
            <person name="Huang M.Z."/>
            <person name="Huang L."/>
            <person name="Peng D.H."/>
            <person name="Luo Y.B."/>
            <person name="Zou S.Q."/>
            <person name="Chen S.P."/>
            <person name="Lan S."/>
            <person name="Tsai W.C."/>
            <person name="Van de Peer Y."/>
            <person name="Liu Z.J."/>
        </authorList>
    </citation>
    <scope>NUCLEOTIDE SEQUENCE [LARGE SCALE GENOMIC DNA]</scope>
    <source>
        <strain evidence="6">Lor288</strain>
    </source>
</reference>
<dbReference type="Proteomes" id="UP001412067">
    <property type="component" value="Unassembled WGS sequence"/>
</dbReference>
<evidence type="ECO:0000313" key="7">
    <source>
        <dbReference type="Proteomes" id="UP001412067"/>
    </source>
</evidence>
<dbReference type="InterPro" id="IPR029058">
    <property type="entry name" value="AB_hydrolase_fold"/>
</dbReference>
<comment type="similarity">
    <text evidence="1">Belongs to the peptidase S10 family.</text>
</comment>
<keyword evidence="6" id="KW-0121">Carboxypeptidase</keyword>
<dbReference type="Gene3D" id="6.10.250.940">
    <property type="match status" value="1"/>
</dbReference>
<feature type="chain" id="PRO_5045240969" evidence="5">
    <location>
        <begin position="23"/>
        <end position="478"/>
    </location>
</feature>